<name>A0A4Z1B664_9STAP</name>
<evidence type="ECO:0000313" key="4">
    <source>
        <dbReference type="Proteomes" id="UP000297459"/>
    </source>
</evidence>
<dbReference type="Pfam" id="PF13349">
    <property type="entry name" value="DUF4097"/>
    <property type="match status" value="1"/>
</dbReference>
<keyword evidence="1" id="KW-0812">Transmembrane</keyword>
<keyword evidence="1" id="KW-1133">Transmembrane helix</keyword>
<dbReference type="InterPro" id="IPR025164">
    <property type="entry name" value="Toastrack_DUF4097"/>
</dbReference>
<evidence type="ECO:0000313" key="3">
    <source>
        <dbReference type="EMBL" id="TGN26546.1"/>
    </source>
</evidence>
<comment type="caution">
    <text evidence="3">The sequence shown here is derived from an EMBL/GenBank/DDBJ whole genome shotgun (WGS) entry which is preliminary data.</text>
</comment>
<dbReference type="Proteomes" id="UP000297459">
    <property type="component" value="Unassembled WGS sequence"/>
</dbReference>
<dbReference type="RefSeq" id="WP_126565890.1">
    <property type="nucleotide sequence ID" value="NZ_BMCY01000004.1"/>
</dbReference>
<dbReference type="EMBL" id="SRPJ01000004">
    <property type="protein sequence ID" value="TGN26546.1"/>
    <property type="molecule type" value="Genomic_DNA"/>
</dbReference>
<keyword evidence="1" id="KW-0472">Membrane</keyword>
<feature type="domain" description="DUF4097" evidence="2">
    <location>
        <begin position="46"/>
        <end position="258"/>
    </location>
</feature>
<dbReference type="AlphaFoldDB" id="A0A4Z1B664"/>
<evidence type="ECO:0000256" key="1">
    <source>
        <dbReference type="SAM" id="Phobius"/>
    </source>
</evidence>
<gene>
    <name evidence="3" type="ORF">E2558_09005</name>
</gene>
<feature type="transmembrane region" description="Helical" evidence="1">
    <location>
        <begin position="6"/>
        <end position="25"/>
    </location>
</feature>
<proteinExistence type="predicted"/>
<accession>A0A4Z1B664</accession>
<organism evidence="3 4">
    <name type="scientific">Staphylococcus pragensis</name>
    <dbReference type="NCBI Taxonomy" id="1611836"/>
    <lineage>
        <taxon>Bacteria</taxon>
        <taxon>Bacillati</taxon>
        <taxon>Bacillota</taxon>
        <taxon>Bacilli</taxon>
        <taxon>Bacillales</taxon>
        <taxon>Staphylococcaceae</taxon>
        <taxon>Staphylococcus</taxon>
    </lineage>
</organism>
<sequence length="280" mass="31591">MKKTIITGLVIFIGFFIAGTLVWFVHDKGVYKKLKYNKELTSKNLNSLNIDSNSSDIVIKKGKQFRVKYYGDNDIKVFPEKNGINIKERRAKNRGYSFNVNPFNSSKSIIYITIPEKGLNKLEIDAEMGNVRLDDLKINEGSIHKGGENVYINQSELKNFNIEGDSSDIFIENSLTSNIKSKTHLGNVIVSNSKVKDSVFICDRGAPKFTDMDSESDLKASSRHRSITMSYKDKPKNTLLKLHPGTGEIKVKNKAFQDGKVGKSKNIVEIYTVKKDIIIK</sequence>
<protein>
    <recommendedName>
        <fullName evidence="2">DUF4097 domain-containing protein</fullName>
    </recommendedName>
</protein>
<keyword evidence="4" id="KW-1185">Reference proteome</keyword>
<reference evidence="3 4" key="1">
    <citation type="submission" date="2019-04" db="EMBL/GenBank/DDBJ databases">
        <title>Genomic characterization of Staphylococcus petrasii strains.</title>
        <authorList>
            <person name="Vrbovska V."/>
            <person name="Kovarovic V."/>
            <person name="Maslanova I."/>
            <person name="Indrakova A."/>
            <person name="Petras P."/>
            <person name="Sedo O."/>
            <person name="Svec P."/>
            <person name="Fisarova L."/>
            <person name="Sedlacek I."/>
            <person name="Doskar J."/>
            <person name="Pantucek R."/>
        </authorList>
    </citation>
    <scope>NUCLEOTIDE SEQUENCE [LARGE SCALE GENOMIC DNA]</scope>
    <source>
        <strain evidence="3 4">CCM 8529</strain>
    </source>
</reference>
<evidence type="ECO:0000259" key="2">
    <source>
        <dbReference type="Pfam" id="PF13349"/>
    </source>
</evidence>